<proteinExistence type="predicted"/>
<dbReference type="EMBL" id="FUEG01000009">
    <property type="protein sequence ID" value="SJL08048.1"/>
    <property type="molecule type" value="Genomic_DNA"/>
</dbReference>
<evidence type="ECO:0000313" key="1">
    <source>
        <dbReference type="EMBL" id="SJL08048.1"/>
    </source>
</evidence>
<name>A0A284RH17_ARMOS</name>
<keyword evidence="2" id="KW-1185">Reference proteome</keyword>
<organism evidence="1 2">
    <name type="scientific">Armillaria ostoyae</name>
    <name type="common">Armillaria root rot fungus</name>
    <dbReference type="NCBI Taxonomy" id="47428"/>
    <lineage>
        <taxon>Eukaryota</taxon>
        <taxon>Fungi</taxon>
        <taxon>Dikarya</taxon>
        <taxon>Basidiomycota</taxon>
        <taxon>Agaricomycotina</taxon>
        <taxon>Agaricomycetes</taxon>
        <taxon>Agaricomycetidae</taxon>
        <taxon>Agaricales</taxon>
        <taxon>Marasmiineae</taxon>
        <taxon>Physalacriaceae</taxon>
        <taxon>Armillaria</taxon>
    </lineage>
</organism>
<evidence type="ECO:0000313" key="2">
    <source>
        <dbReference type="Proteomes" id="UP000219338"/>
    </source>
</evidence>
<accession>A0A284RH17</accession>
<dbReference type="AlphaFoldDB" id="A0A284RH17"/>
<dbReference type="Proteomes" id="UP000219338">
    <property type="component" value="Unassembled WGS sequence"/>
</dbReference>
<gene>
    <name evidence="1" type="ORF">ARMOST_11407</name>
</gene>
<protein>
    <submittedName>
        <fullName evidence="1">Uncharacterized protein</fullName>
    </submittedName>
</protein>
<sequence>MVRLFFTSLTHKALKASPPL</sequence>
<reference evidence="2" key="1">
    <citation type="journal article" date="2017" name="Nat. Ecol. Evol.">
        <title>Genome expansion and lineage-specific genetic innovations in the forest pathogenic fungi Armillaria.</title>
        <authorList>
            <person name="Sipos G."/>
            <person name="Prasanna A.N."/>
            <person name="Walter M.C."/>
            <person name="O'Connor E."/>
            <person name="Balint B."/>
            <person name="Krizsan K."/>
            <person name="Kiss B."/>
            <person name="Hess J."/>
            <person name="Varga T."/>
            <person name="Slot J."/>
            <person name="Riley R."/>
            <person name="Boka B."/>
            <person name="Rigling D."/>
            <person name="Barry K."/>
            <person name="Lee J."/>
            <person name="Mihaltcheva S."/>
            <person name="LaButti K."/>
            <person name="Lipzen A."/>
            <person name="Waldron R."/>
            <person name="Moloney N.M."/>
            <person name="Sperisen C."/>
            <person name="Kredics L."/>
            <person name="Vagvoelgyi C."/>
            <person name="Patrignani A."/>
            <person name="Fitzpatrick D."/>
            <person name="Nagy I."/>
            <person name="Doyle S."/>
            <person name="Anderson J.B."/>
            <person name="Grigoriev I.V."/>
            <person name="Gueldener U."/>
            <person name="Muensterkoetter M."/>
            <person name="Nagy L.G."/>
        </authorList>
    </citation>
    <scope>NUCLEOTIDE SEQUENCE [LARGE SCALE GENOMIC DNA]</scope>
    <source>
        <strain evidence="2">C18/9</strain>
    </source>
</reference>